<reference evidence="1 2" key="1">
    <citation type="submission" date="2019-12" db="EMBL/GenBank/DDBJ databases">
        <authorList>
            <person name="Scholz U."/>
            <person name="Mascher M."/>
            <person name="Fiebig A."/>
        </authorList>
    </citation>
    <scope>NUCLEOTIDE SEQUENCE</scope>
</reference>
<evidence type="ECO:0000313" key="1">
    <source>
        <dbReference type="EMBL" id="CAA2631217.1"/>
    </source>
</evidence>
<protein>
    <submittedName>
        <fullName evidence="1">Uncharacterized protein</fullName>
    </submittedName>
</protein>
<gene>
    <name evidence="1" type="ORF">SI7747_14016865</name>
</gene>
<name>A0A7I8JK75_SPIIN</name>
<accession>A0A7I8JK75</accession>
<dbReference type="EMBL" id="CACRZD030000014">
    <property type="protein sequence ID" value="CAA6670460.1"/>
    <property type="molecule type" value="Genomic_DNA"/>
</dbReference>
<dbReference type="AlphaFoldDB" id="A0A7I8JK75"/>
<dbReference type="EMBL" id="LR743601">
    <property type="protein sequence ID" value="CAA2631217.1"/>
    <property type="molecule type" value="Genomic_DNA"/>
</dbReference>
<proteinExistence type="predicted"/>
<sequence>MDNHLNLELKPLPSSLKYMFLEENNSFSVIIAADLNSKWVSPTQVVPKKSGITVIKNENGDEIQTRLTTEIL</sequence>
<evidence type="ECO:0000313" key="2">
    <source>
        <dbReference type="Proteomes" id="UP001189122"/>
    </source>
</evidence>
<keyword evidence="2" id="KW-1185">Reference proteome</keyword>
<dbReference type="Proteomes" id="UP001189122">
    <property type="component" value="Unassembled WGS sequence"/>
</dbReference>
<organism evidence="1">
    <name type="scientific">Spirodela intermedia</name>
    <name type="common">Intermediate duckweed</name>
    <dbReference type="NCBI Taxonomy" id="51605"/>
    <lineage>
        <taxon>Eukaryota</taxon>
        <taxon>Viridiplantae</taxon>
        <taxon>Streptophyta</taxon>
        <taxon>Embryophyta</taxon>
        <taxon>Tracheophyta</taxon>
        <taxon>Spermatophyta</taxon>
        <taxon>Magnoliopsida</taxon>
        <taxon>Liliopsida</taxon>
        <taxon>Araceae</taxon>
        <taxon>Lemnoideae</taxon>
        <taxon>Spirodela</taxon>
    </lineage>
</organism>